<dbReference type="WBParaSite" id="GPUH_0001982201-mRNA-1">
    <property type="protein sequence ID" value="GPUH_0001982201-mRNA-1"/>
    <property type="gene ID" value="GPUH_0001982201"/>
</dbReference>
<evidence type="ECO:0000313" key="3">
    <source>
        <dbReference type="Proteomes" id="UP000271098"/>
    </source>
</evidence>
<reference evidence="2 3" key="2">
    <citation type="submission" date="2018-11" db="EMBL/GenBank/DDBJ databases">
        <authorList>
            <consortium name="Pathogen Informatics"/>
        </authorList>
    </citation>
    <scope>NUCLEOTIDE SEQUENCE [LARGE SCALE GENOMIC DNA]</scope>
</reference>
<evidence type="ECO:0000313" key="2">
    <source>
        <dbReference type="EMBL" id="VDN34601.1"/>
    </source>
</evidence>
<dbReference type="AlphaFoldDB" id="A0A183EFQ6"/>
<keyword evidence="3" id="KW-1185">Reference proteome</keyword>
<organism evidence="4">
    <name type="scientific">Gongylonema pulchrum</name>
    <dbReference type="NCBI Taxonomy" id="637853"/>
    <lineage>
        <taxon>Eukaryota</taxon>
        <taxon>Metazoa</taxon>
        <taxon>Ecdysozoa</taxon>
        <taxon>Nematoda</taxon>
        <taxon>Chromadorea</taxon>
        <taxon>Rhabditida</taxon>
        <taxon>Spirurina</taxon>
        <taxon>Spiruromorpha</taxon>
        <taxon>Spiruroidea</taxon>
        <taxon>Gongylonematidae</taxon>
        <taxon>Gongylonema</taxon>
    </lineage>
</organism>
<evidence type="ECO:0000256" key="1">
    <source>
        <dbReference type="SAM" id="MobiDB-lite"/>
    </source>
</evidence>
<proteinExistence type="predicted"/>
<reference evidence="4" key="1">
    <citation type="submission" date="2016-06" db="UniProtKB">
        <authorList>
            <consortium name="WormBaseParasite"/>
        </authorList>
    </citation>
    <scope>IDENTIFICATION</scope>
</reference>
<feature type="region of interest" description="Disordered" evidence="1">
    <location>
        <begin position="1"/>
        <end position="74"/>
    </location>
</feature>
<dbReference type="EMBL" id="UYRT01089163">
    <property type="protein sequence ID" value="VDN34601.1"/>
    <property type="molecule type" value="Genomic_DNA"/>
</dbReference>
<feature type="compositionally biased region" description="Polar residues" evidence="1">
    <location>
        <begin position="45"/>
        <end position="74"/>
    </location>
</feature>
<dbReference type="Proteomes" id="UP000271098">
    <property type="component" value="Unassembled WGS sequence"/>
</dbReference>
<protein>
    <submittedName>
        <fullName evidence="4">Trithorax group protein osa</fullName>
    </submittedName>
</protein>
<accession>A0A183EFQ6</accession>
<evidence type="ECO:0000313" key="4">
    <source>
        <dbReference type="WBParaSite" id="GPUH_0001982201-mRNA-1"/>
    </source>
</evidence>
<gene>
    <name evidence="2" type="ORF">GPUH_LOCUS19795</name>
</gene>
<sequence>MSARDGKTSDGEVVLQEPGYPNGYTSKGPSYHHQRSMSALPMQDPQHQQSGNASGRYGTNIQCPPGASVSSVPYNRENSNLSAGLIFFVSNRLCMVPIFEIAKMT</sequence>
<name>A0A183EFQ6_9BILA</name>
<feature type="compositionally biased region" description="Basic and acidic residues" evidence="1">
    <location>
        <begin position="1"/>
        <end position="10"/>
    </location>
</feature>